<accession>A0ABU6YDA1</accession>
<evidence type="ECO:0000313" key="2">
    <source>
        <dbReference type="EMBL" id="MED6208392.1"/>
    </source>
</evidence>
<organism evidence="2 3">
    <name type="scientific">Stylosanthes scabra</name>
    <dbReference type="NCBI Taxonomy" id="79078"/>
    <lineage>
        <taxon>Eukaryota</taxon>
        <taxon>Viridiplantae</taxon>
        <taxon>Streptophyta</taxon>
        <taxon>Embryophyta</taxon>
        <taxon>Tracheophyta</taxon>
        <taxon>Spermatophyta</taxon>
        <taxon>Magnoliopsida</taxon>
        <taxon>eudicotyledons</taxon>
        <taxon>Gunneridae</taxon>
        <taxon>Pentapetalae</taxon>
        <taxon>rosids</taxon>
        <taxon>fabids</taxon>
        <taxon>Fabales</taxon>
        <taxon>Fabaceae</taxon>
        <taxon>Papilionoideae</taxon>
        <taxon>50 kb inversion clade</taxon>
        <taxon>dalbergioids sensu lato</taxon>
        <taxon>Dalbergieae</taxon>
        <taxon>Pterocarpus clade</taxon>
        <taxon>Stylosanthes</taxon>
    </lineage>
</organism>
<reference evidence="2 3" key="1">
    <citation type="journal article" date="2023" name="Plants (Basel)">
        <title>Bridging the Gap: Combining Genomics and Transcriptomics Approaches to Understand Stylosanthes scabra, an Orphan Legume from the Brazilian Caatinga.</title>
        <authorList>
            <person name="Ferreira-Neto J.R.C."/>
            <person name="da Silva M.D."/>
            <person name="Binneck E."/>
            <person name="de Melo N.F."/>
            <person name="da Silva R.H."/>
            <person name="de Melo A.L.T.M."/>
            <person name="Pandolfi V."/>
            <person name="Bustamante F.O."/>
            <person name="Brasileiro-Vidal A.C."/>
            <person name="Benko-Iseppon A.M."/>
        </authorList>
    </citation>
    <scope>NUCLEOTIDE SEQUENCE [LARGE SCALE GENOMIC DNA]</scope>
    <source>
        <tissue evidence="2">Leaves</tissue>
    </source>
</reference>
<evidence type="ECO:0000313" key="3">
    <source>
        <dbReference type="Proteomes" id="UP001341840"/>
    </source>
</evidence>
<gene>
    <name evidence="2" type="ORF">PIB30_044582</name>
</gene>
<feature type="transmembrane region" description="Helical" evidence="1">
    <location>
        <begin position="103"/>
        <end position="120"/>
    </location>
</feature>
<protein>
    <submittedName>
        <fullName evidence="2">Uncharacterized protein</fullName>
    </submittedName>
</protein>
<keyword evidence="3" id="KW-1185">Reference proteome</keyword>
<proteinExistence type="predicted"/>
<sequence>MAKKKSCLKIRNPRVLSTAERDLYSWVDAEVFTQSSRITSDVLLELHREMRLTEDVTSERDYMLEAADPSDRLPFQAAEDRIYFLGDDFLMPLRILFRNSSGITSRFFLFLVVVLFGLMMRGSPFPGCTRTWRRGNIVLLLWIL</sequence>
<evidence type="ECO:0000256" key="1">
    <source>
        <dbReference type="SAM" id="Phobius"/>
    </source>
</evidence>
<keyword evidence="1" id="KW-1133">Transmembrane helix</keyword>
<keyword evidence="1" id="KW-0472">Membrane</keyword>
<dbReference type="EMBL" id="JASCZI010241922">
    <property type="protein sequence ID" value="MED6208392.1"/>
    <property type="molecule type" value="Genomic_DNA"/>
</dbReference>
<name>A0ABU6YDA1_9FABA</name>
<dbReference type="Proteomes" id="UP001341840">
    <property type="component" value="Unassembled WGS sequence"/>
</dbReference>
<keyword evidence="1" id="KW-0812">Transmembrane</keyword>
<comment type="caution">
    <text evidence="2">The sequence shown here is derived from an EMBL/GenBank/DDBJ whole genome shotgun (WGS) entry which is preliminary data.</text>
</comment>